<name>A0A5C4MQC9_9RHOB</name>
<dbReference type="InterPro" id="IPR050557">
    <property type="entry name" value="RTX_toxin/Mannuronan_C5-epim"/>
</dbReference>
<dbReference type="PANTHER" id="PTHR38340">
    <property type="entry name" value="S-LAYER PROTEIN"/>
    <property type="match status" value="1"/>
</dbReference>
<dbReference type="OrthoDB" id="7762442at2"/>
<feature type="compositionally biased region" description="Basic and acidic residues" evidence="3">
    <location>
        <begin position="381"/>
        <end position="393"/>
    </location>
</feature>
<dbReference type="EMBL" id="VDFU01000045">
    <property type="protein sequence ID" value="TNC45934.1"/>
    <property type="molecule type" value="Genomic_DNA"/>
</dbReference>
<dbReference type="GO" id="GO:0005576">
    <property type="term" value="C:extracellular region"/>
    <property type="evidence" value="ECO:0007669"/>
    <property type="project" value="UniProtKB-SubCell"/>
</dbReference>
<comment type="subcellular location">
    <subcellularLocation>
        <location evidence="1">Secreted</location>
    </subcellularLocation>
</comment>
<dbReference type="InterPro" id="IPR018511">
    <property type="entry name" value="Hemolysin-typ_Ca-bd_CS"/>
</dbReference>
<protein>
    <recommendedName>
        <fullName evidence="6">Calcium-binding protein</fullName>
    </recommendedName>
</protein>
<dbReference type="SUPFAM" id="SSF51120">
    <property type="entry name" value="beta-Roll"/>
    <property type="match status" value="4"/>
</dbReference>
<dbReference type="InterPro" id="IPR001343">
    <property type="entry name" value="Hemolysn_Ca-bd"/>
</dbReference>
<dbReference type="Gene3D" id="2.150.10.10">
    <property type="entry name" value="Serralysin-like metalloprotease, C-terminal"/>
    <property type="match status" value="3"/>
</dbReference>
<evidence type="ECO:0008006" key="6">
    <source>
        <dbReference type="Google" id="ProtNLM"/>
    </source>
</evidence>
<organism evidence="4 5">
    <name type="scientific">Rubellimicrobium rubrum</name>
    <dbReference type="NCBI Taxonomy" id="2585369"/>
    <lineage>
        <taxon>Bacteria</taxon>
        <taxon>Pseudomonadati</taxon>
        <taxon>Pseudomonadota</taxon>
        <taxon>Alphaproteobacteria</taxon>
        <taxon>Rhodobacterales</taxon>
        <taxon>Roseobacteraceae</taxon>
        <taxon>Rubellimicrobium</taxon>
    </lineage>
</organism>
<dbReference type="AlphaFoldDB" id="A0A5C4MQC9"/>
<dbReference type="Gene3D" id="2.60.40.3440">
    <property type="match status" value="1"/>
</dbReference>
<keyword evidence="5" id="KW-1185">Reference proteome</keyword>
<evidence type="ECO:0000313" key="4">
    <source>
        <dbReference type="EMBL" id="TNC45934.1"/>
    </source>
</evidence>
<proteinExistence type="predicted"/>
<dbReference type="GO" id="GO:0005509">
    <property type="term" value="F:calcium ion binding"/>
    <property type="evidence" value="ECO:0007669"/>
    <property type="project" value="InterPro"/>
</dbReference>
<keyword evidence="2" id="KW-0964">Secreted</keyword>
<dbReference type="RefSeq" id="WP_139078860.1">
    <property type="nucleotide sequence ID" value="NZ_VDFU01000045.1"/>
</dbReference>
<evidence type="ECO:0000256" key="1">
    <source>
        <dbReference type="ARBA" id="ARBA00004613"/>
    </source>
</evidence>
<dbReference type="Proteomes" id="UP000305887">
    <property type="component" value="Unassembled WGS sequence"/>
</dbReference>
<dbReference type="PRINTS" id="PR00313">
    <property type="entry name" value="CABNDNGRPT"/>
</dbReference>
<dbReference type="Pfam" id="PF00353">
    <property type="entry name" value="HemolysinCabind"/>
    <property type="match status" value="5"/>
</dbReference>
<feature type="region of interest" description="Disordered" evidence="3">
    <location>
        <begin position="376"/>
        <end position="396"/>
    </location>
</feature>
<sequence>MSLPIATPSVIVYSRNTIYHDHKVSGRLTGYDPENQPVLFTLADEGAPLHGTVTIKADGTFIYEPDIGYYGSDSFSFTITDAEGGTASATVSVTVATEAPTTVAGAKGHDILIGGSAANFINGAAGNDHIMGGFGSDSLYGGAGDDWLEGNGSRAVEHRADTLIGGAGNDTLDGSLGSGNDLLIGGTGNDLYLLHINWYERDGTRIVEAANAGVDELRLQGDEARYSMPANIENGVILAGSQTTTLVGNGLSNHLRIMSSESANNLQGGAGNDTLHGGSNRDVLIGGTGHDWLQAGRGADNYWVDSASDVVLELDGEGTDTVHSSISRTLDENAEHLRLIGDGDLHGTGNELNNVIEGNDGGNRLSGLEGSDTLFGGAGNDRLDGGEDTDRLEGGTGNDTYLLTAAGDRFVEAARAGTDEVRASISVRALADNVENLVLSGLLAVNGTGNGLANLITGSGIANTLSGLAGNDTLLGLGAADRLIGGAGNDRLVGGAAVDSLTGALGNDIFVFARRSEAGDVINDFRNQSGDNDRFELAAFAFGPGLVAGTAVTAAQFQILQTGTVNATAASTSQVRFIWEQDDERLWSDINGSNTGGLTLLADLQDGANLERGDLILV</sequence>
<reference evidence="4 5" key="1">
    <citation type="submission" date="2019-06" db="EMBL/GenBank/DDBJ databases">
        <title>YIM 131921 draft genome.</title>
        <authorList>
            <person name="Jiang L."/>
        </authorList>
    </citation>
    <scope>NUCLEOTIDE SEQUENCE [LARGE SCALE GENOMIC DNA]</scope>
    <source>
        <strain evidence="4 5">YIM 131921</strain>
    </source>
</reference>
<dbReference type="PROSITE" id="PS00330">
    <property type="entry name" value="HEMOLYSIN_CALCIUM"/>
    <property type="match status" value="3"/>
</dbReference>
<evidence type="ECO:0000256" key="3">
    <source>
        <dbReference type="SAM" id="MobiDB-lite"/>
    </source>
</evidence>
<accession>A0A5C4MQC9</accession>
<evidence type="ECO:0000256" key="2">
    <source>
        <dbReference type="ARBA" id="ARBA00022525"/>
    </source>
</evidence>
<evidence type="ECO:0000313" key="5">
    <source>
        <dbReference type="Proteomes" id="UP000305887"/>
    </source>
</evidence>
<comment type="caution">
    <text evidence="4">The sequence shown here is derived from an EMBL/GenBank/DDBJ whole genome shotgun (WGS) entry which is preliminary data.</text>
</comment>
<dbReference type="PANTHER" id="PTHR38340:SF1">
    <property type="entry name" value="S-LAYER PROTEIN"/>
    <property type="match status" value="1"/>
</dbReference>
<gene>
    <name evidence="4" type="ORF">FHG66_19875</name>
</gene>
<dbReference type="Pfam" id="PF17963">
    <property type="entry name" value="Big_9"/>
    <property type="match status" value="1"/>
</dbReference>
<dbReference type="InterPro" id="IPR011049">
    <property type="entry name" value="Serralysin-like_metalloprot_C"/>
</dbReference>